<comment type="caution">
    <text evidence="6">The sequence shown here is derived from an EMBL/GenBank/DDBJ whole genome shotgun (WGS) entry which is preliminary data.</text>
</comment>
<dbReference type="PANTHER" id="PTHR30346">
    <property type="entry name" value="TRANSCRIPTIONAL DUAL REGULATOR HCAR-RELATED"/>
    <property type="match status" value="1"/>
</dbReference>
<dbReference type="Proteomes" id="UP001501057">
    <property type="component" value="Unassembled WGS sequence"/>
</dbReference>
<name>A0ABP4W6Z2_9ACTN</name>
<keyword evidence="2" id="KW-0805">Transcription regulation</keyword>
<reference evidence="7" key="1">
    <citation type="journal article" date="2019" name="Int. J. Syst. Evol. Microbiol.">
        <title>The Global Catalogue of Microorganisms (GCM) 10K type strain sequencing project: providing services to taxonomists for standard genome sequencing and annotation.</title>
        <authorList>
            <consortium name="The Broad Institute Genomics Platform"/>
            <consortium name="The Broad Institute Genome Sequencing Center for Infectious Disease"/>
            <person name="Wu L."/>
            <person name="Ma J."/>
        </authorList>
    </citation>
    <scope>NUCLEOTIDE SEQUENCE [LARGE SCALE GENOMIC DNA]</scope>
    <source>
        <strain evidence="7">JCM 13518</strain>
    </source>
</reference>
<dbReference type="EMBL" id="BAAAME010000005">
    <property type="protein sequence ID" value="GAA1748405.1"/>
    <property type="molecule type" value="Genomic_DNA"/>
</dbReference>
<keyword evidence="7" id="KW-1185">Reference proteome</keyword>
<dbReference type="PROSITE" id="PS50931">
    <property type="entry name" value="HTH_LYSR"/>
    <property type="match status" value="1"/>
</dbReference>
<evidence type="ECO:0000259" key="5">
    <source>
        <dbReference type="PROSITE" id="PS50931"/>
    </source>
</evidence>
<dbReference type="InterPro" id="IPR005119">
    <property type="entry name" value="LysR_subst-bd"/>
</dbReference>
<evidence type="ECO:0000313" key="6">
    <source>
        <dbReference type="EMBL" id="GAA1748405.1"/>
    </source>
</evidence>
<dbReference type="InterPro" id="IPR036388">
    <property type="entry name" value="WH-like_DNA-bd_sf"/>
</dbReference>
<dbReference type="InterPro" id="IPR036390">
    <property type="entry name" value="WH_DNA-bd_sf"/>
</dbReference>
<dbReference type="SUPFAM" id="SSF53850">
    <property type="entry name" value="Periplasmic binding protein-like II"/>
    <property type="match status" value="1"/>
</dbReference>
<dbReference type="Gene3D" id="1.10.10.10">
    <property type="entry name" value="Winged helix-like DNA-binding domain superfamily/Winged helix DNA-binding domain"/>
    <property type="match status" value="1"/>
</dbReference>
<keyword evidence="3" id="KW-0238">DNA-binding</keyword>
<evidence type="ECO:0000256" key="2">
    <source>
        <dbReference type="ARBA" id="ARBA00023015"/>
    </source>
</evidence>
<evidence type="ECO:0000256" key="4">
    <source>
        <dbReference type="ARBA" id="ARBA00023163"/>
    </source>
</evidence>
<comment type="similarity">
    <text evidence="1">Belongs to the LysR transcriptional regulatory family.</text>
</comment>
<dbReference type="PANTHER" id="PTHR30346:SF29">
    <property type="entry name" value="LYSR SUBSTRATE-BINDING"/>
    <property type="match status" value="1"/>
</dbReference>
<dbReference type="SUPFAM" id="SSF46785">
    <property type="entry name" value="Winged helix' DNA-binding domain"/>
    <property type="match status" value="1"/>
</dbReference>
<keyword evidence="4" id="KW-0804">Transcription</keyword>
<dbReference type="Pfam" id="PF00126">
    <property type="entry name" value="HTH_1"/>
    <property type="match status" value="1"/>
</dbReference>
<sequence length="310" mass="33225">MLDARKLRMLAELDDLGTIAAVAERLQQTAPGISMQLSALERDVGMKLTEKHGRTVRLTPAGRLLARHGRDLVEQLVLAEMEARSLREGAAGTYRVAAFPTAARHLVAGVWARLLDDTEHGLRIELLELEVEDAVPALRRGDVDLAVAHTYSTMEPTDPRGLALQPLMAEPVHLAVPDASDLSGPVDLSALATESWLVPHRERSCHDMVRRACGAAGFVPRIVAEATDFSVLLQLVAVGAGLALVPQLAATPLPAGVRLLPLSIPVERRVYLATRESSAADAGLRRIAELFLDAAELPGVSLSAEGERQG</sequence>
<evidence type="ECO:0000256" key="3">
    <source>
        <dbReference type="ARBA" id="ARBA00023125"/>
    </source>
</evidence>
<dbReference type="RefSeq" id="WP_344203159.1">
    <property type="nucleotide sequence ID" value="NZ_BAAAME010000005.1"/>
</dbReference>
<evidence type="ECO:0000256" key="1">
    <source>
        <dbReference type="ARBA" id="ARBA00009437"/>
    </source>
</evidence>
<dbReference type="Gene3D" id="3.40.190.10">
    <property type="entry name" value="Periplasmic binding protein-like II"/>
    <property type="match status" value="2"/>
</dbReference>
<evidence type="ECO:0000313" key="7">
    <source>
        <dbReference type="Proteomes" id="UP001501057"/>
    </source>
</evidence>
<accession>A0ABP4W6Z2</accession>
<dbReference type="Pfam" id="PF03466">
    <property type="entry name" value="LysR_substrate"/>
    <property type="match status" value="1"/>
</dbReference>
<protein>
    <submittedName>
        <fullName evidence="6">LysR family transcriptional regulator</fullName>
    </submittedName>
</protein>
<organism evidence="6 7">
    <name type="scientific">Aeromicrobium alkaliterrae</name>
    <dbReference type="NCBI Taxonomy" id="302168"/>
    <lineage>
        <taxon>Bacteria</taxon>
        <taxon>Bacillati</taxon>
        <taxon>Actinomycetota</taxon>
        <taxon>Actinomycetes</taxon>
        <taxon>Propionibacteriales</taxon>
        <taxon>Nocardioidaceae</taxon>
        <taxon>Aeromicrobium</taxon>
    </lineage>
</organism>
<dbReference type="CDD" id="cd08423">
    <property type="entry name" value="PBP2_LTTR_like_6"/>
    <property type="match status" value="1"/>
</dbReference>
<feature type="domain" description="HTH lysR-type" evidence="5">
    <location>
        <begin position="2"/>
        <end position="59"/>
    </location>
</feature>
<proteinExistence type="inferred from homology"/>
<gene>
    <name evidence="6" type="ORF">GCM10009710_30580</name>
</gene>
<dbReference type="InterPro" id="IPR000847">
    <property type="entry name" value="LysR_HTH_N"/>
</dbReference>